<comment type="caution">
    <text evidence="1">The sequence shown here is derived from an EMBL/GenBank/DDBJ whole genome shotgun (WGS) entry which is preliminary data.</text>
</comment>
<evidence type="ECO:0000313" key="2">
    <source>
        <dbReference type="Proteomes" id="UP000185696"/>
    </source>
</evidence>
<accession>A0A7Z1B128</accession>
<evidence type="ECO:0000313" key="1">
    <source>
        <dbReference type="EMBL" id="OLF14453.1"/>
    </source>
</evidence>
<dbReference type="EMBL" id="MSIF01000001">
    <property type="protein sequence ID" value="OLF14453.1"/>
    <property type="molecule type" value="Genomic_DNA"/>
</dbReference>
<dbReference type="AlphaFoldDB" id="A0A7Z1B128"/>
<protein>
    <recommendedName>
        <fullName evidence="3">DUF4262 domain-containing protein</fullName>
    </recommendedName>
</protein>
<keyword evidence="2" id="KW-1185">Reference proteome</keyword>
<dbReference type="Pfam" id="PF14081">
    <property type="entry name" value="DUF4262"/>
    <property type="match status" value="1"/>
</dbReference>
<name>A0A7Z1B128_9PSEU</name>
<sequence length="178" mass="19255">MDQGVPVTDGGSSLTEDDLALRDRLIAEADTNGHAIVQVPAEDGEAPFTFSVGAYRSFGVPEGIVVGLPPDAGRHLVNVYVHRVAAGKKYIPGVRYHDFFDGTPITFERVAKGHYFPYFGTAFLLHPDGDFPALQLIVPTADTVWPWQPQAPAGFARWQRILTVSGSPESWVPGVNGP</sequence>
<gene>
    <name evidence="1" type="ORF">BLA60_00210</name>
</gene>
<evidence type="ECO:0008006" key="3">
    <source>
        <dbReference type="Google" id="ProtNLM"/>
    </source>
</evidence>
<organism evidence="1 2">
    <name type="scientific">Actinophytocola xinjiangensis</name>
    <dbReference type="NCBI Taxonomy" id="485602"/>
    <lineage>
        <taxon>Bacteria</taxon>
        <taxon>Bacillati</taxon>
        <taxon>Actinomycetota</taxon>
        <taxon>Actinomycetes</taxon>
        <taxon>Pseudonocardiales</taxon>
        <taxon>Pseudonocardiaceae</taxon>
    </lineage>
</organism>
<proteinExistence type="predicted"/>
<dbReference type="InterPro" id="IPR025358">
    <property type="entry name" value="DUF4262"/>
</dbReference>
<dbReference type="Proteomes" id="UP000185696">
    <property type="component" value="Unassembled WGS sequence"/>
</dbReference>
<reference evidence="1 2" key="1">
    <citation type="submission" date="2016-12" db="EMBL/GenBank/DDBJ databases">
        <title>The draft genome sequence of Actinophytocola xinjiangensis.</title>
        <authorList>
            <person name="Wang W."/>
            <person name="Yuan L."/>
        </authorList>
    </citation>
    <scope>NUCLEOTIDE SEQUENCE [LARGE SCALE GENOMIC DNA]</scope>
    <source>
        <strain evidence="1 2">CGMCC 4.4663</strain>
    </source>
</reference>